<feature type="compositionally biased region" description="Basic and acidic residues" evidence="1">
    <location>
        <begin position="480"/>
        <end position="494"/>
    </location>
</feature>
<organism evidence="2 3">
    <name type="scientific">Alosa alosa</name>
    <name type="common">allis shad</name>
    <dbReference type="NCBI Taxonomy" id="278164"/>
    <lineage>
        <taxon>Eukaryota</taxon>
        <taxon>Metazoa</taxon>
        <taxon>Chordata</taxon>
        <taxon>Craniata</taxon>
        <taxon>Vertebrata</taxon>
        <taxon>Euteleostomi</taxon>
        <taxon>Actinopterygii</taxon>
        <taxon>Neopterygii</taxon>
        <taxon>Teleostei</taxon>
        <taxon>Clupei</taxon>
        <taxon>Clupeiformes</taxon>
        <taxon>Clupeoidei</taxon>
        <taxon>Clupeidae</taxon>
        <taxon>Alosa</taxon>
    </lineage>
</organism>
<feature type="compositionally biased region" description="Basic and acidic residues" evidence="1">
    <location>
        <begin position="924"/>
        <end position="935"/>
    </location>
</feature>
<feature type="region of interest" description="Disordered" evidence="1">
    <location>
        <begin position="426"/>
        <end position="458"/>
    </location>
</feature>
<dbReference type="Proteomes" id="UP000823561">
    <property type="component" value="Chromosome 17"/>
</dbReference>
<gene>
    <name evidence="2" type="ORF">AALO_G00222720</name>
</gene>
<feature type="region of interest" description="Disordered" evidence="1">
    <location>
        <begin position="644"/>
        <end position="671"/>
    </location>
</feature>
<feature type="region of interest" description="Disordered" evidence="1">
    <location>
        <begin position="31"/>
        <end position="78"/>
    </location>
</feature>
<feature type="compositionally biased region" description="Basic and acidic residues" evidence="1">
    <location>
        <begin position="508"/>
        <end position="518"/>
    </location>
</feature>
<feature type="compositionally biased region" description="Basic and acidic residues" evidence="1">
    <location>
        <begin position="1042"/>
        <end position="1074"/>
    </location>
</feature>
<protein>
    <submittedName>
        <fullName evidence="2">Uncharacterized protein</fullName>
    </submittedName>
</protein>
<comment type="caution">
    <text evidence="2">The sequence shown here is derived from an EMBL/GenBank/DDBJ whole genome shotgun (WGS) entry which is preliminary data.</text>
</comment>
<proteinExistence type="predicted"/>
<feature type="compositionally biased region" description="Low complexity" evidence="1">
    <location>
        <begin position="849"/>
        <end position="861"/>
    </location>
</feature>
<feature type="region of interest" description="Disordered" evidence="1">
    <location>
        <begin position="480"/>
        <end position="518"/>
    </location>
</feature>
<feature type="compositionally biased region" description="Basic and acidic residues" evidence="1">
    <location>
        <begin position="778"/>
        <end position="788"/>
    </location>
</feature>
<name>A0AAV6FXP9_9TELE</name>
<feature type="compositionally biased region" description="Basic and acidic residues" evidence="1">
    <location>
        <begin position="446"/>
        <end position="456"/>
    </location>
</feature>
<sequence length="1173" mass="131593">MNISSSGSSDFLPSTTRANCLLPRRHHVLGSLRHTSQNNHTFVDNSNRNESRAPNLGNGHSVHGALAQQQNSSVDSPQQRLFQQQHSQRKADLYNHHTPNLHNTHTVTVTDRRPLLSYLLVTEDTRNIDQSIEFTGCHGSIIQAPPNKSVQTHRAVAVVPPISKQPGDGGKGKECDDTLSPNCDDHHPMLMKDLQSLADDKEIKKAIVLPFDTDSAAVRKTCVKSAEVGCRPEADVTDESAVCHNLDSLNSLSPENKDALKDQNIEELCGPDVFFGMPIVTFSLKKLKVLETALELKEEEERTKNESRMNNKPEFADAVLDLYWGGKYLNYTVAELDGTFENILKEAAEFDTEEDKMVFSAMKVGNLNQLKQKGQIFTNCFDCDIAMEINKSWWRNVNDESMDIDREMADEDFTREICGSLLEHCNEKSPEKNVPSSIQTPGTTSPHEDSVSKEDLCPSSPLAKDTVSLYNENCTAKVEQTKHVKPESQDDLRQKVTVSTNNNNDRQSVSRKENKEDDVSLQVSLSLRNLNRHSYEKSAAAVTVFNILEMSEEQTSQQCLRKGSDSTAVLAMTNVDSDNNSRDLDYEMNVTEEGLKLSERLCEEVETSEKDCPVSPSDTMLSIKLTALSSENEDKIDSENVHQDLISSPQTDPPSPSNEHSYESPKSPDEPMLSMKITVLSMEEFQALSKELWVDSDDSVHNVAPSSPICLDSEDDDLEVDLEHTFKTIGDLSQMMKQEKITTFEEEIPSFPSIEQVLKQCEIQTSRTATKGLPSPLKDSRKEKDTLEHQLPSQNACRKDHALTTHQGAKSPGLEIHIPYSSSPRGVKASSPISPSAPIRTTNSDVMKESSSLEAESSSASNEHEISSPTSTLQSVPLKKCRMEPLENSKNSKLTDVLCPSGHSPLKVTKKSNNSQKIVSDITKTPDNKDNRDNDVSLTNTSRENVVNLAGTSESPELPKSSGVHRKRKLVKFKLYGSQKVDSKEANGMNQYRSNCDRNLPPLLNILYSPDKTSAKDKIMKSWGDSFVPTSVKCRRLSSSVDKNREKNEPERPVNHYKLSRKDKDEHQQSSGKEHRSKRKSSGKDKDKQKQRSSSKEHRSERKSSGKDKDKQNQRSSSKEHCSDHRKRQHRSFSLGELRREAERMGNSKKYLQEKQDMGLHVIKRYQRIHKKV</sequence>
<reference evidence="2 3" key="1">
    <citation type="submission" date="2020-10" db="EMBL/GenBank/DDBJ databases">
        <title>Chromosome-scale genome assembly of the Allis shad, Alosa alosa.</title>
        <authorList>
            <person name="Margot Z."/>
            <person name="Christophe K."/>
            <person name="Cabau C."/>
            <person name="Louis A."/>
            <person name="Berthelot C."/>
            <person name="Parey E."/>
            <person name="Roest Crollius H."/>
            <person name="Montfort J."/>
            <person name="Robinson-Rechavi M."/>
            <person name="Bucao C."/>
            <person name="Bouchez O."/>
            <person name="Gislard M."/>
            <person name="Lluch J."/>
            <person name="Milhes M."/>
            <person name="Lampietro C."/>
            <person name="Lopez Roques C."/>
            <person name="Donnadieu C."/>
            <person name="Braasch I."/>
            <person name="Desvignes T."/>
            <person name="Postlethwait J."/>
            <person name="Bobe J."/>
            <person name="Guiguen Y."/>
        </authorList>
    </citation>
    <scope>NUCLEOTIDE SEQUENCE [LARGE SCALE GENOMIC DNA]</scope>
    <source>
        <strain evidence="2">M-15738</strain>
        <tissue evidence="2">Blood</tissue>
    </source>
</reference>
<feature type="compositionally biased region" description="Polar residues" evidence="1">
    <location>
        <begin position="33"/>
        <end position="48"/>
    </location>
</feature>
<feature type="compositionally biased region" description="Basic and acidic residues" evidence="1">
    <location>
        <begin position="1137"/>
        <end position="1153"/>
    </location>
</feature>
<feature type="region of interest" description="Disordered" evidence="1">
    <location>
        <begin position="892"/>
        <end position="941"/>
    </location>
</feature>
<accession>A0AAV6FXP9</accession>
<feature type="compositionally biased region" description="Low complexity" evidence="1">
    <location>
        <begin position="829"/>
        <end position="839"/>
    </location>
</feature>
<feature type="compositionally biased region" description="Polar residues" evidence="1">
    <location>
        <begin position="911"/>
        <end position="923"/>
    </location>
</feature>
<dbReference type="AlphaFoldDB" id="A0AAV6FXP9"/>
<feature type="region of interest" description="Disordered" evidence="1">
    <location>
        <begin position="1036"/>
        <end position="1153"/>
    </location>
</feature>
<feature type="compositionally biased region" description="Basic and acidic residues" evidence="1">
    <location>
        <begin position="660"/>
        <end position="669"/>
    </location>
</feature>
<evidence type="ECO:0000313" key="2">
    <source>
        <dbReference type="EMBL" id="KAG5267525.1"/>
    </source>
</evidence>
<feature type="compositionally biased region" description="Basic and acidic residues" evidence="1">
    <location>
        <begin position="1082"/>
        <end position="1123"/>
    </location>
</feature>
<feature type="compositionally biased region" description="Polar residues" evidence="1">
    <location>
        <begin position="496"/>
        <end position="507"/>
    </location>
</feature>
<feature type="compositionally biased region" description="Polar residues" evidence="1">
    <location>
        <begin position="67"/>
        <end position="77"/>
    </location>
</feature>
<evidence type="ECO:0000256" key="1">
    <source>
        <dbReference type="SAM" id="MobiDB-lite"/>
    </source>
</evidence>
<dbReference type="EMBL" id="JADWDJ010000017">
    <property type="protein sequence ID" value="KAG5267525.1"/>
    <property type="molecule type" value="Genomic_DNA"/>
</dbReference>
<feature type="compositionally biased region" description="Polar residues" evidence="1">
    <location>
        <begin position="434"/>
        <end position="445"/>
    </location>
</feature>
<feature type="region of interest" description="Disordered" evidence="1">
    <location>
        <begin position="765"/>
        <end position="878"/>
    </location>
</feature>
<evidence type="ECO:0000313" key="3">
    <source>
        <dbReference type="Proteomes" id="UP000823561"/>
    </source>
</evidence>
<keyword evidence="3" id="KW-1185">Reference proteome</keyword>